<feature type="transmembrane region" description="Helical" evidence="16">
    <location>
        <begin position="330"/>
        <end position="350"/>
    </location>
</feature>
<gene>
    <name evidence="17" type="primary">putP</name>
    <name evidence="17" type="ORF">FLL45_11745</name>
</gene>
<comment type="catalytic activity">
    <reaction evidence="12">
        <text>L-proline(in) + Na(+)(in) = L-proline(out) + Na(+)(out)</text>
        <dbReference type="Rhea" id="RHEA:28967"/>
        <dbReference type="ChEBI" id="CHEBI:29101"/>
        <dbReference type="ChEBI" id="CHEBI:60039"/>
    </reaction>
</comment>
<dbReference type="RefSeq" id="WP_142942193.1">
    <property type="nucleotide sequence ID" value="NZ_VIKR01000002.1"/>
</dbReference>
<keyword evidence="16" id="KW-0997">Cell inner membrane</keyword>
<dbReference type="GO" id="GO:0015193">
    <property type="term" value="F:L-proline transmembrane transporter activity"/>
    <property type="evidence" value="ECO:0007669"/>
    <property type="project" value="TreeGrafter"/>
</dbReference>
<keyword evidence="10 16" id="KW-0472">Membrane</keyword>
<keyword evidence="7 16" id="KW-1133">Transmembrane helix</keyword>
<evidence type="ECO:0000256" key="6">
    <source>
        <dbReference type="ARBA" id="ARBA00022847"/>
    </source>
</evidence>
<evidence type="ECO:0000256" key="15">
    <source>
        <dbReference type="RuleBase" id="RU362091"/>
    </source>
</evidence>
<keyword evidence="4" id="KW-1003">Cell membrane</keyword>
<evidence type="ECO:0000256" key="3">
    <source>
        <dbReference type="ARBA" id="ARBA00022448"/>
    </source>
</evidence>
<reference evidence="17 18" key="1">
    <citation type="submission" date="2019-06" db="EMBL/GenBank/DDBJ databases">
        <title>Draft genome of Aliikangiella marina GYP-15.</title>
        <authorList>
            <person name="Wang G."/>
        </authorList>
    </citation>
    <scope>NUCLEOTIDE SEQUENCE [LARGE SCALE GENOMIC DNA]</scope>
    <source>
        <strain evidence="17 18">GYP-15</strain>
    </source>
</reference>
<evidence type="ECO:0000313" key="18">
    <source>
        <dbReference type="Proteomes" id="UP000317839"/>
    </source>
</evidence>
<dbReference type="InterPro" id="IPR001734">
    <property type="entry name" value="Na/solute_symporter"/>
</dbReference>
<protein>
    <recommendedName>
        <fullName evidence="13 16">Sodium/proline symporter</fullName>
    </recommendedName>
    <alternativeName>
        <fullName evidence="14 16">Proline permease</fullName>
    </alternativeName>
</protein>
<evidence type="ECO:0000256" key="12">
    <source>
        <dbReference type="ARBA" id="ARBA00033708"/>
    </source>
</evidence>
<dbReference type="GO" id="GO:0031402">
    <property type="term" value="F:sodium ion binding"/>
    <property type="evidence" value="ECO:0007669"/>
    <property type="project" value="UniProtKB-UniRule"/>
</dbReference>
<feature type="transmembrane region" description="Helical" evidence="16">
    <location>
        <begin position="379"/>
        <end position="399"/>
    </location>
</feature>
<dbReference type="PANTHER" id="PTHR48086">
    <property type="entry name" value="SODIUM/PROLINE SYMPORTER-RELATED"/>
    <property type="match status" value="1"/>
</dbReference>
<feature type="transmembrane region" description="Helical" evidence="16">
    <location>
        <begin position="286"/>
        <end position="305"/>
    </location>
</feature>
<evidence type="ECO:0000256" key="8">
    <source>
        <dbReference type="ARBA" id="ARBA00023053"/>
    </source>
</evidence>
<dbReference type="Gene3D" id="1.20.1730.10">
    <property type="entry name" value="Sodium/glucose cotransporter"/>
    <property type="match status" value="1"/>
</dbReference>
<evidence type="ECO:0000256" key="5">
    <source>
        <dbReference type="ARBA" id="ARBA00022692"/>
    </source>
</evidence>
<dbReference type="PROSITE" id="PS00457">
    <property type="entry name" value="NA_SOLUT_SYMP_2"/>
    <property type="match status" value="1"/>
</dbReference>
<dbReference type="GO" id="GO:0015824">
    <property type="term" value="P:proline transport"/>
    <property type="evidence" value="ECO:0007669"/>
    <property type="project" value="UniProtKB-UniRule"/>
</dbReference>
<proteinExistence type="inferred from homology"/>
<keyword evidence="9 16" id="KW-0406">Ion transport</keyword>
<evidence type="ECO:0000256" key="2">
    <source>
        <dbReference type="ARBA" id="ARBA00006434"/>
    </source>
</evidence>
<dbReference type="FunFam" id="1.20.1730.10:FF:000002">
    <property type="entry name" value="Sodium/proline symporter"/>
    <property type="match status" value="1"/>
</dbReference>
<keyword evidence="11 16" id="KW-0739">Sodium transport</keyword>
<name>A0A545TED3_9GAMM</name>
<dbReference type="PROSITE" id="PS50283">
    <property type="entry name" value="NA_SOLUT_SYMP_3"/>
    <property type="match status" value="1"/>
</dbReference>
<dbReference type="Pfam" id="PF00474">
    <property type="entry name" value="SSF"/>
    <property type="match status" value="1"/>
</dbReference>
<dbReference type="GO" id="GO:0005886">
    <property type="term" value="C:plasma membrane"/>
    <property type="evidence" value="ECO:0007669"/>
    <property type="project" value="UniProtKB-SubCell"/>
</dbReference>
<comment type="caution">
    <text evidence="17">The sequence shown here is derived from an EMBL/GenBank/DDBJ whole genome shotgun (WGS) entry which is preliminary data.</text>
</comment>
<dbReference type="InterPro" id="IPR038377">
    <property type="entry name" value="Na/Glc_symporter_sf"/>
</dbReference>
<evidence type="ECO:0000256" key="13">
    <source>
        <dbReference type="ARBA" id="ARBA00067214"/>
    </source>
</evidence>
<feature type="transmembrane region" description="Helical" evidence="16">
    <location>
        <begin position="6"/>
        <end position="25"/>
    </location>
</feature>
<evidence type="ECO:0000256" key="9">
    <source>
        <dbReference type="ARBA" id="ARBA00023065"/>
    </source>
</evidence>
<evidence type="ECO:0000256" key="1">
    <source>
        <dbReference type="ARBA" id="ARBA00004651"/>
    </source>
</evidence>
<dbReference type="InterPro" id="IPR050277">
    <property type="entry name" value="Sodium:Solute_Symporter"/>
</dbReference>
<feature type="transmembrane region" description="Helical" evidence="16">
    <location>
        <begin position="188"/>
        <end position="206"/>
    </location>
</feature>
<dbReference type="NCBIfam" id="TIGR02121">
    <property type="entry name" value="Na_Pro_sym"/>
    <property type="match status" value="1"/>
</dbReference>
<evidence type="ECO:0000256" key="11">
    <source>
        <dbReference type="ARBA" id="ARBA00023201"/>
    </source>
</evidence>
<keyword evidence="18" id="KW-1185">Reference proteome</keyword>
<evidence type="ECO:0000256" key="4">
    <source>
        <dbReference type="ARBA" id="ARBA00022475"/>
    </source>
</evidence>
<keyword evidence="8 16" id="KW-0915">Sodium</keyword>
<evidence type="ECO:0000256" key="14">
    <source>
        <dbReference type="ARBA" id="ARBA00082709"/>
    </source>
</evidence>
<dbReference type="InterPro" id="IPR018212">
    <property type="entry name" value="Na/solute_symporter_CS"/>
</dbReference>
<feature type="transmembrane region" description="Helical" evidence="16">
    <location>
        <begin position="405"/>
        <end position="429"/>
    </location>
</feature>
<evidence type="ECO:0000313" key="17">
    <source>
        <dbReference type="EMBL" id="TQV75579.1"/>
    </source>
</evidence>
<dbReference type="AlphaFoldDB" id="A0A545TED3"/>
<dbReference type="CDD" id="cd11475">
    <property type="entry name" value="SLC5sbd_PutP"/>
    <property type="match status" value="1"/>
</dbReference>
<comment type="subcellular location">
    <subcellularLocation>
        <location evidence="16">Cell inner membrane</location>
        <topology evidence="16">Multi-pass membrane protein</topology>
    </subcellularLocation>
    <subcellularLocation>
        <location evidence="1">Cell membrane</location>
        <topology evidence="1">Multi-pass membrane protein</topology>
    </subcellularLocation>
</comment>
<evidence type="ECO:0000256" key="7">
    <source>
        <dbReference type="ARBA" id="ARBA00022989"/>
    </source>
</evidence>
<feature type="transmembrane region" description="Helical" evidence="16">
    <location>
        <begin position="465"/>
        <end position="485"/>
    </location>
</feature>
<comment type="function">
    <text evidence="16">Catalyzes the sodium-dependent uptake of extracellular L-proline.</text>
</comment>
<keyword evidence="6 16" id="KW-0769">Symport</keyword>
<keyword evidence="16" id="KW-0029">Amino-acid transport</keyword>
<feature type="transmembrane region" description="Helical" evidence="16">
    <location>
        <begin position="123"/>
        <end position="141"/>
    </location>
</feature>
<dbReference type="InterPro" id="IPR011851">
    <property type="entry name" value="Na/Pro_symporter"/>
</dbReference>
<evidence type="ECO:0000256" key="10">
    <source>
        <dbReference type="ARBA" id="ARBA00023136"/>
    </source>
</evidence>
<sequence length="508" mass="54633">MEHTATLVTFILYLVMMMGIGVHAYRQTSDLSDYILGGRRLGRWVTALSAGASDMSGWLLLGLPGAIYASGLGEAWIGFGLILGAYANWKVTAPRLRVYTQHVDNALTLPDYFSNRFRDETKLLRVVSATIILVFFTVYVASGLTAGAKLFEASFAMDYHLALFVGGIVIISYTFIGGFLAVSWTDMVQGILMAAALIVAPIVMLYELGGLDNAMAIGQSMDQAAGSVKSQWFAGQSATDYLFSVSFISLMAWGLGYFGQPHLLARFMAAKSIKEVHGARRIAMSWMGLSMLGAISVGLFGIAYFNNTDQASILANDSEQVFILASKVLFNPWIAGFLLAAILAAVMSTIDSQLLVSSSAVTEDFYRGLIKPHASEKELVLIGRIAVLVVAAIALFIAMDKDSKVLGLVANAWAGFGSAFGPVVLLSLVWRRMTMWGALSGMVIGAVTVILWIQFRANLGVLSGLYEMIPGVILASAAICLVSLYGPQNDSKVGEDFDHVNLSLQGKL</sequence>
<dbReference type="EMBL" id="VIKR01000002">
    <property type="protein sequence ID" value="TQV75579.1"/>
    <property type="molecule type" value="Genomic_DNA"/>
</dbReference>
<dbReference type="Proteomes" id="UP000317839">
    <property type="component" value="Unassembled WGS sequence"/>
</dbReference>
<dbReference type="NCBIfam" id="TIGR00813">
    <property type="entry name" value="sss"/>
    <property type="match status" value="1"/>
</dbReference>
<accession>A0A545TED3</accession>
<feature type="transmembrane region" description="Helical" evidence="16">
    <location>
        <begin position="436"/>
        <end position="453"/>
    </location>
</feature>
<organism evidence="17 18">
    <name type="scientific">Aliikangiella marina</name>
    <dbReference type="NCBI Taxonomy" id="1712262"/>
    <lineage>
        <taxon>Bacteria</taxon>
        <taxon>Pseudomonadati</taxon>
        <taxon>Pseudomonadota</taxon>
        <taxon>Gammaproteobacteria</taxon>
        <taxon>Oceanospirillales</taxon>
        <taxon>Pleioneaceae</taxon>
        <taxon>Aliikangiella</taxon>
    </lineage>
</organism>
<keyword evidence="3 16" id="KW-0813">Transport</keyword>
<feature type="transmembrane region" description="Helical" evidence="16">
    <location>
        <begin position="161"/>
        <end position="181"/>
    </location>
</feature>
<feature type="transmembrane region" description="Helical" evidence="16">
    <location>
        <begin position="241"/>
        <end position="265"/>
    </location>
</feature>
<dbReference type="GO" id="GO:0005298">
    <property type="term" value="F:proline:sodium symporter activity"/>
    <property type="evidence" value="ECO:0007669"/>
    <property type="project" value="UniProtKB-UniRule"/>
</dbReference>
<comment type="similarity">
    <text evidence="2 15">Belongs to the sodium:solute symporter (SSF) (TC 2.A.21) family.</text>
</comment>
<dbReference type="PANTHER" id="PTHR48086:SF3">
    <property type="entry name" value="SODIUM_PROLINE SYMPORTER"/>
    <property type="match status" value="1"/>
</dbReference>
<feature type="transmembrane region" description="Helical" evidence="16">
    <location>
        <begin position="67"/>
        <end position="87"/>
    </location>
</feature>
<evidence type="ECO:0000256" key="16">
    <source>
        <dbReference type="RuleBase" id="RU366012"/>
    </source>
</evidence>
<keyword evidence="5 16" id="KW-0812">Transmembrane</keyword>
<dbReference type="OrthoDB" id="9789704at2"/>